<dbReference type="InterPro" id="IPR003593">
    <property type="entry name" value="AAA+_ATPase"/>
</dbReference>
<dbReference type="InterPro" id="IPR027417">
    <property type="entry name" value="P-loop_NTPase"/>
</dbReference>
<evidence type="ECO:0000313" key="9">
    <source>
        <dbReference type="EMBL" id="VVE25798.1"/>
    </source>
</evidence>
<dbReference type="Gene3D" id="3.40.50.300">
    <property type="entry name" value="P-loop containing nucleotide triphosphate hydrolases"/>
    <property type="match status" value="1"/>
</dbReference>
<evidence type="ECO:0000259" key="8">
    <source>
        <dbReference type="PROSITE" id="PS50893"/>
    </source>
</evidence>
<feature type="region of interest" description="Disordered" evidence="7">
    <location>
        <begin position="269"/>
        <end position="288"/>
    </location>
</feature>
<dbReference type="InterPro" id="IPR003439">
    <property type="entry name" value="ABC_transporter-like_ATP-bd"/>
</dbReference>
<dbReference type="GO" id="GO:0016887">
    <property type="term" value="F:ATP hydrolysis activity"/>
    <property type="evidence" value="ECO:0007669"/>
    <property type="project" value="InterPro"/>
</dbReference>
<dbReference type="SUPFAM" id="SSF52540">
    <property type="entry name" value="P-loop containing nucleoside triphosphate hydrolases"/>
    <property type="match status" value="1"/>
</dbReference>
<dbReference type="Proteomes" id="UP000406256">
    <property type="component" value="Unassembled WGS sequence"/>
</dbReference>
<dbReference type="PANTHER" id="PTHR42788">
    <property type="entry name" value="TAURINE IMPORT ATP-BINDING PROTEIN-RELATED"/>
    <property type="match status" value="1"/>
</dbReference>
<name>A0A5E4WM64_9BURK</name>
<dbReference type="InterPro" id="IPR050166">
    <property type="entry name" value="ABC_transporter_ATP-bind"/>
</dbReference>
<evidence type="ECO:0000256" key="4">
    <source>
        <dbReference type="ARBA" id="ARBA00022519"/>
    </source>
</evidence>
<keyword evidence="6 9" id="KW-0067">ATP-binding</keyword>
<dbReference type="OrthoDB" id="9783039at2"/>
<dbReference type="RefSeq" id="WP_150669960.1">
    <property type="nucleotide sequence ID" value="NZ_CABPSB010000012.1"/>
</dbReference>
<protein>
    <submittedName>
        <fullName evidence="9">Sulfonate ABC transporter ATP-binding protein</fullName>
    </submittedName>
</protein>
<dbReference type="PROSITE" id="PS50893">
    <property type="entry name" value="ABC_TRANSPORTER_2"/>
    <property type="match status" value="1"/>
</dbReference>
<keyword evidence="10" id="KW-1185">Reference proteome</keyword>
<keyword evidence="2" id="KW-0813">Transport</keyword>
<dbReference type="PANTHER" id="PTHR42788:SF13">
    <property type="entry name" value="ALIPHATIC SULFONATES IMPORT ATP-BINDING PROTEIN SSUB"/>
    <property type="match status" value="1"/>
</dbReference>
<keyword evidence="4" id="KW-0997">Cell inner membrane</keyword>
<evidence type="ECO:0000256" key="2">
    <source>
        <dbReference type="ARBA" id="ARBA00022448"/>
    </source>
</evidence>
<dbReference type="CDD" id="cd03293">
    <property type="entry name" value="ABC_NrtD_SsuB_transporters"/>
    <property type="match status" value="1"/>
</dbReference>
<dbReference type="GO" id="GO:0005524">
    <property type="term" value="F:ATP binding"/>
    <property type="evidence" value="ECO:0007669"/>
    <property type="project" value="UniProtKB-KW"/>
</dbReference>
<evidence type="ECO:0000256" key="7">
    <source>
        <dbReference type="SAM" id="MobiDB-lite"/>
    </source>
</evidence>
<evidence type="ECO:0000256" key="5">
    <source>
        <dbReference type="ARBA" id="ARBA00022741"/>
    </source>
</evidence>
<keyword evidence="5" id="KW-0547">Nucleotide-binding</keyword>
<evidence type="ECO:0000313" key="10">
    <source>
        <dbReference type="Proteomes" id="UP000406256"/>
    </source>
</evidence>
<evidence type="ECO:0000256" key="6">
    <source>
        <dbReference type="ARBA" id="ARBA00022840"/>
    </source>
</evidence>
<dbReference type="AlphaFoldDB" id="A0A5E4WM64"/>
<reference evidence="9 10" key="1">
    <citation type="submission" date="2019-08" db="EMBL/GenBank/DDBJ databases">
        <authorList>
            <person name="Peeters C."/>
        </authorList>
    </citation>
    <scope>NUCLEOTIDE SEQUENCE [LARGE SCALE GENOMIC DNA]</scope>
    <source>
        <strain evidence="9 10">LMG 31108</strain>
    </source>
</reference>
<keyword evidence="4" id="KW-0472">Membrane</keyword>
<dbReference type="PROSITE" id="PS00211">
    <property type="entry name" value="ABC_TRANSPORTER_1"/>
    <property type="match status" value="1"/>
</dbReference>
<keyword evidence="3" id="KW-1003">Cell membrane</keyword>
<organism evidence="9 10">
    <name type="scientific">Pandoraea anhela</name>
    <dbReference type="NCBI Taxonomy" id="2508295"/>
    <lineage>
        <taxon>Bacteria</taxon>
        <taxon>Pseudomonadati</taxon>
        <taxon>Pseudomonadota</taxon>
        <taxon>Betaproteobacteria</taxon>
        <taxon>Burkholderiales</taxon>
        <taxon>Burkholderiaceae</taxon>
        <taxon>Pandoraea</taxon>
    </lineage>
</organism>
<dbReference type="Pfam" id="PF00005">
    <property type="entry name" value="ABC_tran"/>
    <property type="match status" value="1"/>
</dbReference>
<dbReference type="EMBL" id="CABPSB010000012">
    <property type="protein sequence ID" value="VVE25798.1"/>
    <property type="molecule type" value="Genomic_DNA"/>
</dbReference>
<evidence type="ECO:0000256" key="3">
    <source>
        <dbReference type="ARBA" id="ARBA00022475"/>
    </source>
</evidence>
<sequence>MHRTRQTRRGGHVVIENLRITLGDDARRFVAVQDVSVDIAPGEFICLLGPSGCGKSTLLGVLAGHIAPSHGRATLDGARIDGPRPERGMVFQHHTLFPWRKTLENVAFGLKMQGMNKSARHRLATEWLDRVGLRDFAQRYPAQLSGGMQQRAEIARAMITGPRILLMDEPFGALDAQTRAMMQALLLDVWTEQRPTVVFVTHDIDEALFLGDRVLVMSPGPGSIIEDLRVPFARPRLREAAQDLVTQPEFVALKRHLLMRLRHQQSPLPAPRLNPLGDLHSSTASLTS</sequence>
<proteinExistence type="inferred from homology"/>
<dbReference type="InterPro" id="IPR017871">
    <property type="entry name" value="ABC_transporter-like_CS"/>
</dbReference>
<dbReference type="SMART" id="SM00382">
    <property type="entry name" value="AAA"/>
    <property type="match status" value="1"/>
</dbReference>
<comment type="similarity">
    <text evidence="1">Belongs to the ABC transporter superfamily.</text>
</comment>
<feature type="domain" description="ABC transporter" evidence="8">
    <location>
        <begin position="13"/>
        <end position="244"/>
    </location>
</feature>
<evidence type="ECO:0000256" key="1">
    <source>
        <dbReference type="ARBA" id="ARBA00005417"/>
    </source>
</evidence>
<gene>
    <name evidence="9" type="ORF">PAN31108_03370</name>
</gene>
<accession>A0A5E4WM64</accession>